<dbReference type="EMBL" id="GBXI01003261">
    <property type="protein sequence ID" value="JAD11031.1"/>
    <property type="molecule type" value="Transcribed_RNA"/>
</dbReference>
<evidence type="ECO:0000313" key="2">
    <source>
        <dbReference type="EMBL" id="JAD11031.1"/>
    </source>
</evidence>
<gene>
    <name evidence="2" type="ORF">g.3368</name>
</gene>
<organism evidence="2">
    <name type="scientific">Zeugodacus cucurbitae</name>
    <name type="common">Melon fruit fly</name>
    <name type="synonym">Bactrocera cucurbitae</name>
    <dbReference type="NCBI Taxonomy" id="28588"/>
    <lineage>
        <taxon>Eukaryota</taxon>
        <taxon>Metazoa</taxon>
        <taxon>Ecdysozoa</taxon>
        <taxon>Arthropoda</taxon>
        <taxon>Hexapoda</taxon>
        <taxon>Insecta</taxon>
        <taxon>Pterygota</taxon>
        <taxon>Neoptera</taxon>
        <taxon>Endopterygota</taxon>
        <taxon>Diptera</taxon>
        <taxon>Brachycera</taxon>
        <taxon>Muscomorpha</taxon>
        <taxon>Tephritoidea</taxon>
        <taxon>Tephritidae</taxon>
        <taxon>Zeugodacus</taxon>
        <taxon>Zeugodacus</taxon>
    </lineage>
</organism>
<protein>
    <submittedName>
        <fullName evidence="2">Uncharacterized protein</fullName>
    </submittedName>
</protein>
<accession>A0A0A1XJ47</accession>
<name>A0A0A1XJ47_ZEUCU</name>
<reference evidence="2" key="1">
    <citation type="submission" date="2014-11" db="EMBL/GenBank/DDBJ databases">
        <authorList>
            <person name="Geib S."/>
        </authorList>
    </citation>
    <scope>NUCLEOTIDE SEQUENCE</scope>
</reference>
<proteinExistence type="predicted"/>
<sequence>MSAQRHKTSRRMCAPTLVKAIKNFGFGVATTQYSWPLLAAFVIILNSCCCWSSAAASSGAATETRYHCAFIDTINVTGIAWAYEQPNATAGINTTNNNNNTININNKNNTNNNNDINGNSNGTINNNNHTSNNNNNSS</sequence>
<reference evidence="2" key="2">
    <citation type="journal article" date="2015" name="Gigascience">
        <title>Reconstructing a comprehensive transcriptome assembly of a white-pupal translocated strain of the pest fruit fly Bactrocera cucurbitae.</title>
        <authorList>
            <person name="Sim S.B."/>
            <person name="Calla B."/>
            <person name="Hall B."/>
            <person name="DeRego T."/>
            <person name="Geib S.M."/>
        </authorList>
    </citation>
    <scope>NUCLEOTIDE SEQUENCE</scope>
</reference>
<feature type="region of interest" description="Disordered" evidence="1">
    <location>
        <begin position="105"/>
        <end position="138"/>
    </location>
</feature>
<feature type="non-terminal residue" evidence="2">
    <location>
        <position position="138"/>
    </location>
</feature>
<dbReference type="AlphaFoldDB" id="A0A0A1XJ47"/>
<evidence type="ECO:0000256" key="1">
    <source>
        <dbReference type="SAM" id="MobiDB-lite"/>
    </source>
</evidence>